<evidence type="ECO:0008006" key="3">
    <source>
        <dbReference type="Google" id="ProtNLM"/>
    </source>
</evidence>
<protein>
    <recommendedName>
        <fullName evidence="3">TetR family transcriptional regulator</fullName>
    </recommendedName>
</protein>
<dbReference type="Proteomes" id="UP001501867">
    <property type="component" value="Unassembled WGS sequence"/>
</dbReference>
<accession>A0ABP3EKX6</accession>
<comment type="caution">
    <text evidence="1">The sequence shown here is derived from an EMBL/GenBank/DDBJ whole genome shotgun (WGS) entry which is preliminary data.</text>
</comment>
<organism evidence="1 2">
    <name type="scientific">Streptomyces polychromogenes</name>
    <dbReference type="NCBI Taxonomy" id="67342"/>
    <lineage>
        <taxon>Bacteria</taxon>
        <taxon>Bacillati</taxon>
        <taxon>Actinomycetota</taxon>
        <taxon>Actinomycetes</taxon>
        <taxon>Kitasatosporales</taxon>
        <taxon>Streptomycetaceae</taxon>
        <taxon>Streptomyces</taxon>
    </lineage>
</organism>
<gene>
    <name evidence="1" type="ORF">GCM10010302_02130</name>
</gene>
<proteinExistence type="predicted"/>
<name>A0ABP3EKX6_9ACTN</name>
<evidence type="ECO:0000313" key="2">
    <source>
        <dbReference type="Proteomes" id="UP001501867"/>
    </source>
</evidence>
<dbReference type="EMBL" id="BAAABV010000002">
    <property type="protein sequence ID" value="GAA0267937.1"/>
    <property type="molecule type" value="Genomic_DNA"/>
</dbReference>
<keyword evidence="2" id="KW-1185">Reference proteome</keyword>
<evidence type="ECO:0000313" key="1">
    <source>
        <dbReference type="EMBL" id="GAA0267937.1"/>
    </source>
</evidence>
<sequence>MAETASAVAGAFVAVAEALVMGVSFRSGRPGEWFGELVVQIRTADAETNQ</sequence>
<reference evidence="2" key="1">
    <citation type="journal article" date="2019" name="Int. J. Syst. Evol. Microbiol.">
        <title>The Global Catalogue of Microorganisms (GCM) 10K type strain sequencing project: providing services to taxonomists for standard genome sequencing and annotation.</title>
        <authorList>
            <consortium name="The Broad Institute Genomics Platform"/>
            <consortium name="The Broad Institute Genome Sequencing Center for Infectious Disease"/>
            <person name="Wu L."/>
            <person name="Ma J."/>
        </authorList>
    </citation>
    <scope>NUCLEOTIDE SEQUENCE [LARGE SCALE GENOMIC DNA]</scope>
    <source>
        <strain evidence="2">JCM 4505</strain>
    </source>
</reference>